<proteinExistence type="predicted"/>
<feature type="non-terminal residue" evidence="1">
    <location>
        <position position="183"/>
    </location>
</feature>
<dbReference type="AlphaFoldDB" id="A0A8S3ZC51"/>
<evidence type="ECO:0000313" key="2">
    <source>
        <dbReference type="Proteomes" id="UP000678393"/>
    </source>
</evidence>
<gene>
    <name evidence="1" type="ORF">CUNI_LOCUS11346</name>
</gene>
<evidence type="ECO:0000313" key="1">
    <source>
        <dbReference type="EMBL" id="CAG5125788.1"/>
    </source>
</evidence>
<comment type="caution">
    <text evidence="1">The sequence shown here is derived from an EMBL/GenBank/DDBJ whole genome shotgun (WGS) entry which is preliminary data.</text>
</comment>
<dbReference type="EMBL" id="CAJHNH020002167">
    <property type="protein sequence ID" value="CAG5125788.1"/>
    <property type="molecule type" value="Genomic_DNA"/>
</dbReference>
<dbReference type="Proteomes" id="UP000678393">
    <property type="component" value="Unassembled WGS sequence"/>
</dbReference>
<protein>
    <submittedName>
        <fullName evidence="1">Uncharacterized protein</fullName>
    </submittedName>
</protein>
<sequence>MSVKCENYLRVYSATTKDELIQLSFRQDSLCTIRQQFPAELVPHKCDSQWHGEVLESCNETGLWSTADPDIAAQCENMSDISQSVRVCHEKTTFRYYKNIFCAICNSDSNFLDDYLCNLQHEFRGCCYDALTPDCVHGNLERRKVLPFSLLLGSLHGKHKPLSHSGIKFKDCHVTEWSSPDGT</sequence>
<name>A0A8S3ZC51_9EUPU</name>
<accession>A0A8S3ZC51</accession>
<organism evidence="1 2">
    <name type="scientific">Candidula unifasciata</name>
    <dbReference type="NCBI Taxonomy" id="100452"/>
    <lineage>
        <taxon>Eukaryota</taxon>
        <taxon>Metazoa</taxon>
        <taxon>Spiralia</taxon>
        <taxon>Lophotrochozoa</taxon>
        <taxon>Mollusca</taxon>
        <taxon>Gastropoda</taxon>
        <taxon>Heterobranchia</taxon>
        <taxon>Euthyneura</taxon>
        <taxon>Panpulmonata</taxon>
        <taxon>Eupulmonata</taxon>
        <taxon>Stylommatophora</taxon>
        <taxon>Helicina</taxon>
        <taxon>Helicoidea</taxon>
        <taxon>Geomitridae</taxon>
        <taxon>Candidula</taxon>
    </lineage>
</organism>
<keyword evidence="2" id="KW-1185">Reference proteome</keyword>
<reference evidence="1" key="1">
    <citation type="submission" date="2021-04" db="EMBL/GenBank/DDBJ databases">
        <authorList>
            <consortium name="Molecular Ecology Group"/>
        </authorList>
    </citation>
    <scope>NUCLEOTIDE SEQUENCE</scope>
</reference>
<dbReference type="OrthoDB" id="10051649at2759"/>